<comment type="subcellular location">
    <subcellularLocation>
        <location evidence="1">Virion membrane</location>
        <topology evidence="1">Single-pass type III membrane protein</topology>
    </subcellularLocation>
</comment>
<evidence type="ECO:0000313" key="12">
    <source>
        <dbReference type="EMBL" id="AWU47155.1"/>
    </source>
</evidence>
<keyword evidence="3" id="KW-1162">Viral penetration into host cytoplasm</keyword>
<keyword evidence="9" id="KW-0472">Membrane</keyword>
<dbReference type="Pfam" id="PF05323">
    <property type="entry name" value="Pox_A21"/>
    <property type="match status" value="1"/>
</dbReference>
<evidence type="ECO:0000256" key="4">
    <source>
        <dbReference type="ARBA" id="ARBA00022692"/>
    </source>
</evidence>
<dbReference type="Proteomes" id="UP000249273">
    <property type="component" value="Segment"/>
</dbReference>
<keyword evidence="11" id="KW-1160">Virus entry into host cell</keyword>
<evidence type="ECO:0000256" key="3">
    <source>
        <dbReference type="ARBA" id="ARBA00022595"/>
    </source>
</evidence>
<dbReference type="InterPro" id="IPR007987">
    <property type="entry name" value="Poxvirus_A21"/>
</dbReference>
<reference evidence="12" key="1">
    <citation type="submission" date="2018-05" db="EMBL/GenBank/DDBJ databases">
        <title>Complete Genome Sequence of a Novel Sea Otter Poxvirus.</title>
        <authorList>
            <person name="Jacob J.M."/>
            <person name="Subramaniam K."/>
            <person name="Tu S.-L."/>
            <person name="Nielsen O."/>
            <person name="Tuomi P.A."/>
            <person name="Upton C."/>
            <person name="Waltzek T.B."/>
        </authorList>
    </citation>
    <scope>NUCLEOTIDE SEQUENCE [LARGE SCALE GENOMIC DNA]</scope>
    <source>
        <strain evidence="12">ELK</strain>
    </source>
</reference>
<keyword evidence="7" id="KW-0735">Signal-anchor</keyword>
<proteinExistence type="predicted"/>
<evidence type="ECO:0000256" key="9">
    <source>
        <dbReference type="ARBA" id="ARBA00023136"/>
    </source>
</evidence>
<keyword evidence="6" id="KW-0261">Viral envelope protein</keyword>
<keyword evidence="5" id="KW-0946">Virion</keyword>
<evidence type="ECO:0000256" key="1">
    <source>
        <dbReference type="ARBA" id="ARBA00004462"/>
    </source>
</evidence>
<dbReference type="KEGG" id="vg:36841107"/>
<keyword evidence="13" id="KW-1185">Reference proteome</keyword>
<dbReference type="EMBL" id="MH427217">
    <property type="protein sequence ID" value="AWU47155.1"/>
    <property type="molecule type" value="Genomic_DNA"/>
</dbReference>
<dbReference type="GeneID" id="36841107"/>
<dbReference type="GO" id="GO:0019031">
    <property type="term" value="C:viral envelope"/>
    <property type="evidence" value="ECO:0007669"/>
    <property type="project" value="UniProtKB-KW"/>
</dbReference>
<evidence type="ECO:0000256" key="7">
    <source>
        <dbReference type="ARBA" id="ARBA00022968"/>
    </source>
</evidence>
<sequence>MFVLFLILCYFILIFNIMIPKISMKLEKEHKAFLDFLQVGNNGILCVNNHLVTYSFSPSTGVAAAILTGDNKAPLTCKEIKKSDIKNIIQCDSDIARKTLRNTCMKAYAELFFAT</sequence>
<gene>
    <name evidence="12" type="primary">SOPV-ELK-110</name>
</gene>
<evidence type="ECO:0000256" key="10">
    <source>
        <dbReference type="ARBA" id="ARBA00023157"/>
    </source>
</evidence>
<evidence type="ECO:0000256" key="5">
    <source>
        <dbReference type="ARBA" id="ARBA00022844"/>
    </source>
</evidence>
<dbReference type="RefSeq" id="YP_009480648.1">
    <property type="nucleotide sequence ID" value="NC_037656.1"/>
</dbReference>
<dbReference type="OrthoDB" id="24842at10239"/>
<organism evidence="12">
    <name type="scientific">Sea otter poxvirus</name>
    <dbReference type="NCBI Taxonomy" id="1416741"/>
    <lineage>
        <taxon>Viruses</taxon>
        <taxon>Varidnaviria</taxon>
        <taxon>Bamfordvirae</taxon>
        <taxon>Nucleocytoviricota</taxon>
        <taxon>Pokkesviricetes</taxon>
        <taxon>Chitovirales</taxon>
        <taxon>Poxviridae</taxon>
        <taxon>Chordopoxvirinae</taxon>
        <taxon>Mustelpoxvirus</taxon>
        <taxon>Mustelpoxvirus seaotterpox</taxon>
        <taxon>Sea otterpox virus</taxon>
    </lineage>
</organism>
<keyword evidence="4" id="KW-0812">Transmembrane</keyword>
<name>A0A2U9QHS9_9POXV</name>
<keyword evidence="10" id="KW-1015">Disulfide bond</keyword>
<dbReference type="GO" id="GO:0055036">
    <property type="term" value="C:virion membrane"/>
    <property type="evidence" value="ECO:0007669"/>
    <property type="project" value="UniProtKB-SubCell"/>
</dbReference>
<evidence type="ECO:0000256" key="11">
    <source>
        <dbReference type="ARBA" id="ARBA00023296"/>
    </source>
</evidence>
<accession>A0A2U9QHS9</accession>
<dbReference type="GO" id="GO:0046718">
    <property type="term" value="P:symbiont entry into host cell"/>
    <property type="evidence" value="ECO:0007669"/>
    <property type="project" value="UniProtKB-KW"/>
</dbReference>
<evidence type="ECO:0000256" key="8">
    <source>
        <dbReference type="ARBA" id="ARBA00022989"/>
    </source>
</evidence>
<dbReference type="GO" id="GO:0039663">
    <property type="term" value="P:membrane fusion involved in viral entry into host cell"/>
    <property type="evidence" value="ECO:0007669"/>
    <property type="project" value="UniProtKB-KW"/>
</dbReference>
<protein>
    <submittedName>
        <fullName evidence="12">IMV membrane protein</fullName>
    </submittedName>
</protein>
<keyword evidence="2" id="KW-1168">Fusion of virus membrane with host membrane</keyword>
<keyword evidence="8" id="KW-1133">Transmembrane helix</keyword>
<evidence type="ECO:0000256" key="2">
    <source>
        <dbReference type="ARBA" id="ARBA00022506"/>
    </source>
</evidence>
<evidence type="ECO:0000313" key="13">
    <source>
        <dbReference type="Proteomes" id="UP000249273"/>
    </source>
</evidence>
<evidence type="ECO:0000256" key="6">
    <source>
        <dbReference type="ARBA" id="ARBA00022879"/>
    </source>
</evidence>